<sequence>MFVHSHAPLEGTRPGTSVSSRRRRHGGGVALNDVGVGVFLSRRASGLRLRQLVLTCASSKQGQGKEQGRRWQAEAESDRDVVAGVNDDREPEFEQNAENGVSTGRKEIPGAENSVQANLDEQVPEDPNEFLRWIDQNIAKASGPPKKPASSSMPVNGASSPLASSSRSSPSSAQPLQQRQRVFRTSAKNGTGRTVRNTARSSRDANEAKPPVEVSRTRDSVGKQHLMRRLRELKQELYPVEIDGTLNPLDMWKGRWFCSLQEIVESGDCDAACAARALRLLVLLARQSIESFLTVRRYLEVSEFMLYFERVTSASMPTVHHVPLSAFLHAFATLEFTPSRRWTQLWLARAENVYFDVQGLPNVLWALAKLQIAPTEPLLNNWYAAFGREQRKFKAQGIANVMWAFARLQVQPERRFLRDWVACFQREAELRAFNAQALSNIIWALARLNINFKKRLSGFLSSWYQAYADKHDEFNSQGVANCVWAFGRLEIQPSQSFLSIWGSDFARVHEQMNSQALANCLWSLARVSIPLSFLPPAFVDLWCRGFERELFQFSPQALANTLWSFGRLELRPPAYFWDLWFDAFGRAAVHFNAQELGNAMWALGRLEYAPAPAFLESWYYRFSCVEPHADSQCLSNSLWGLARLEEQPRSSFLELWYLAADREMTNSQCSAQALSNMMWAHGKLGITPRDTFLDAWYNACRSEQDALEPQALANTIWAFSRLGIRPREEFMKSWVTLFNKSAESTSEETLSMYENAFERLLSMPTLAGREPQSDSELDSDPEQDEPAAFMK</sequence>
<evidence type="ECO:0000256" key="1">
    <source>
        <dbReference type="SAM" id="MobiDB-lite"/>
    </source>
</evidence>
<keyword evidence="3" id="KW-1185">Reference proteome</keyword>
<comment type="caution">
    <text evidence="2">The sequence shown here is derived from an EMBL/GenBank/DDBJ whole genome shotgun (WGS) entry which is preliminary data.</text>
</comment>
<dbReference type="GO" id="GO:0003723">
    <property type="term" value="F:RNA binding"/>
    <property type="evidence" value="ECO:0007669"/>
    <property type="project" value="TreeGrafter"/>
</dbReference>
<dbReference type="OrthoDB" id="2019031at2759"/>
<dbReference type="GO" id="GO:0000963">
    <property type="term" value="P:mitochondrial RNA processing"/>
    <property type="evidence" value="ECO:0007669"/>
    <property type="project" value="TreeGrafter"/>
</dbReference>
<name>A0A5J4YJ91_PORPP</name>
<feature type="region of interest" description="Disordered" evidence="1">
    <location>
        <begin position="140"/>
        <end position="221"/>
    </location>
</feature>
<accession>A0A5J4YJ91</accession>
<dbReference type="Proteomes" id="UP000324585">
    <property type="component" value="Unassembled WGS sequence"/>
</dbReference>
<protein>
    <submittedName>
        <fullName evidence="2">Tbc2 translation factor, chloroplastic</fullName>
    </submittedName>
</protein>
<feature type="region of interest" description="Disordered" evidence="1">
    <location>
        <begin position="59"/>
        <end position="108"/>
    </location>
</feature>
<feature type="compositionally biased region" description="Acidic residues" evidence="1">
    <location>
        <begin position="773"/>
        <end position="785"/>
    </location>
</feature>
<dbReference type="InterPro" id="IPR050870">
    <property type="entry name" value="FAST_kinase"/>
</dbReference>
<organism evidence="2 3">
    <name type="scientific">Porphyridium purpureum</name>
    <name type="common">Red alga</name>
    <name type="synonym">Porphyridium cruentum</name>
    <dbReference type="NCBI Taxonomy" id="35688"/>
    <lineage>
        <taxon>Eukaryota</taxon>
        <taxon>Rhodophyta</taxon>
        <taxon>Bangiophyceae</taxon>
        <taxon>Porphyridiales</taxon>
        <taxon>Porphyridiaceae</taxon>
        <taxon>Porphyridium</taxon>
    </lineage>
</organism>
<gene>
    <name evidence="2" type="ORF">FVE85_9510</name>
</gene>
<dbReference type="AlphaFoldDB" id="A0A5J4YJ91"/>
<proteinExistence type="predicted"/>
<dbReference type="PANTHER" id="PTHR21228:SF40">
    <property type="entry name" value="LD45607P"/>
    <property type="match status" value="1"/>
</dbReference>
<evidence type="ECO:0000313" key="2">
    <source>
        <dbReference type="EMBL" id="KAA8491215.1"/>
    </source>
</evidence>
<dbReference type="PANTHER" id="PTHR21228">
    <property type="entry name" value="FAST LEU-RICH DOMAIN-CONTAINING"/>
    <property type="match status" value="1"/>
</dbReference>
<reference evidence="3" key="1">
    <citation type="journal article" date="2019" name="Nat. Commun.">
        <title>Expansion of phycobilisome linker gene families in mesophilic red algae.</title>
        <authorList>
            <person name="Lee J."/>
            <person name="Kim D."/>
            <person name="Bhattacharya D."/>
            <person name="Yoon H.S."/>
        </authorList>
    </citation>
    <scope>NUCLEOTIDE SEQUENCE [LARGE SCALE GENOMIC DNA]</scope>
    <source>
        <strain evidence="3">CCMP 1328</strain>
    </source>
</reference>
<feature type="region of interest" description="Disordered" evidence="1">
    <location>
        <begin position="1"/>
        <end position="27"/>
    </location>
</feature>
<dbReference type="GO" id="GO:0044528">
    <property type="term" value="P:regulation of mitochondrial mRNA stability"/>
    <property type="evidence" value="ECO:0007669"/>
    <property type="project" value="TreeGrafter"/>
</dbReference>
<feature type="compositionally biased region" description="Low complexity" evidence="1">
    <location>
        <begin position="140"/>
        <end position="180"/>
    </location>
</feature>
<feature type="compositionally biased region" description="Polar residues" evidence="1">
    <location>
        <begin position="186"/>
        <end position="200"/>
    </location>
</feature>
<dbReference type="GO" id="GO:0035770">
    <property type="term" value="C:ribonucleoprotein granule"/>
    <property type="evidence" value="ECO:0007669"/>
    <property type="project" value="TreeGrafter"/>
</dbReference>
<feature type="region of interest" description="Disordered" evidence="1">
    <location>
        <begin position="764"/>
        <end position="791"/>
    </location>
</feature>
<dbReference type="EMBL" id="VRMN01000015">
    <property type="protein sequence ID" value="KAA8491215.1"/>
    <property type="molecule type" value="Genomic_DNA"/>
</dbReference>
<feature type="compositionally biased region" description="Basic and acidic residues" evidence="1">
    <location>
        <begin position="66"/>
        <end position="81"/>
    </location>
</feature>
<evidence type="ECO:0000313" key="3">
    <source>
        <dbReference type="Proteomes" id="UP000324585"/>
    </source>
</evidence>
<dbReference type="GO" id="GO:0005759">
    <property type="term" value="C:mitochondrial matrix"/>
    <property type="evidence" value="ECO:0007669"/>
    <property type="project" value="TreeGrafter"/>
</dbReference>